<dbReference type="Pfam" id="PF00090">
    <property type="entry name" value="TSP_1"/>
    <property type="match status" value="1"/>
</dbReference>
<evidence type="ECO:0000256" key="11">
    <source>
        <dbReference type="PROSITE-ProRule" id="PRU00302"/>
    </source>
</evidence>
<evidence type="ECO:0000256" key="12">
    <source>
        <dbReference type="SAM" id="MobiDB-lite"/>
    </source>
</evidence>
<dbReference type="SUPFAM" id="SSF90112">
    <property type="entry name" value="Neurotransmitter-gated ion-channel transmembrane pore"/>
    <property type="match status" value="1"/>
</dbReference>
<dbReference type="GO" id="GO:0005230">
    <property type="term" value="F:extracellular ligand-gated monoatomic ion channel activity"/>
    <property type="evidence" value="ECO:0007669"/>
    <property type="project" value="InterPro"/>
</dbReference>
<evidence type="ECO:0000256" key="5">
    <source>
        <dbReference type="ARBA" id="ARBA00022729"/>
    </source>
</evidence>
<feature type="domain" description="C-type lectin" evidence="14">
    <location>
        <begin position="609"/>
        <end position="725"/>
    </location>
</feature>
<evidence type="ECO:0000256" key="7">
    <source>
        <dbReference type="ARBA" id="ARBA00023157"/>
    </source>
</evidence>
<dbReference type="Pfam" id="PF02931">
    <property type="entry name" value="Neur_chan_LBD"/>
    <property type="match status" value="2"/>
</dbReference>
<evidence type="ECO:0000259" key="14">
    <source>
        <dbReference type="PROSITE" id="PS50041"/>
    </source>
</evidence>
<evidence type="ECO:0000256" key="10">
    <source>
        <dbReference type="ARBA" id="ARBA00023303"/>
    </source>
</evidence>
<dbReference type="PRINTS" id="PR00253">
    <property type="entry name" value="GABAARECEPTR"/>
</dbReference>
<dbReference type="Gene3D" id="2.60.40.4100">
    <property type="entry name" value="Zona pellucida, ZP-C domain"/>
    <property type="match status" value="1"/>
</dbReference>
<dbReference type="SMART" id="SM00209">
    <property type="entry name" value="TSP1"/>
    <property type="match status" value="1"/>
</dbReference>
<feature type="transmembrane region" description="Helical" evidence="13">
    <location>
        <begin position="1252"/>
        <end position="1271"/>
    </location>
</feature>
<feature type="domain" description="C-type lectin" evidence="14">
    <location>
        <begin position="1"/>
        <end position="87"/>
    </location>
</feature>
<dbReference type="SMART" id="SM00032">
    <property type="entry name" value="CCP"/>
    <property type="match status" value="2"/>
</dbReference>
<dbReference type="Gene3D" id="2.70.170.10">
    <property type="entry name" value="Neurotransmitter-gated ion-channel ligand-binding domain"/>
    <property type="match status" value="2"/>
</dbReference>
<reference evidence="17" key="1">
    <citation type="journal article" date="2008" name="Nature">
        <title>The amphioxus genome and the evolution of the chordate karyotype.</title>
        <authorList>
            <consortium name="US DOE Joint Genome Institute (JGI-PGF)"/>
            <person name="Putnam N.H."/>
            <person name="Butts T."/>
            <person name="Ferrier D.E.K."/>
            <person name="Furlong R.F."/>
            <person name="Hellsten U."/>
            <person name="Kawashima T."/>
            <person name="Robinson-Rechavi M."/>
            <person name="Shoguchi E."/>
            <person name="Terry A."/>
            <person name="Yu J.-K."/>
            <person name="Benito-Gutierrez E.L."/>
            <person name="Dubchak I."/>
            <person name="Garcia-Fernandez J."/>
            <person name="Gibson-Brown J.J."/>
            <person name="Grigoriev I.V."/>
            <person name="Horton A.C."/>
            <person name="de Jong P.J."/>
            <person name="Jurka J."/>
            <person name="Kapitonov V.V."/>
            <person name="Kohara Y."/>
            <person name="Kuroki Y."/>
            <person name="Lindquist E."/>
            <person name="Lucas S."/>
            <person name="Osoegawa K."/>
            <person name="Pennacchio L.A."/>
            <person name="Salamov A.A."/>
            <person name="Satou Y."/>
            <person name="Sauka-Spengler T."/>
            <person name="Schmutz J."/>
            <person name="Shin-I T."/>
            <person name="Toyoda A."/>
            <person name="Bronner-Fraser M."/>
            <person name="Fujiyama A."/>
            <person name="Holland L.Z."/>
            <person name="Holland P.W.H."/>
            <person name="Satoh N."/>
            <person name="Rokhsar D.S."/>
        </authorList>
    </citation>
    <scope>NUCLEOTIDE SEQUENCE [LARGE SCALE GENOMIC DNA]</scope>
    <source>
        <strain evidence="17">S238N-H82</strain>
        <tissue evidence="17">Testes</tissue>
    </source>
</reference>
<dbReference type="GO" id="GO:0005886">
    <property type="term" value="C:plasma membrane"/>
    <property type="evidence" value="ECO:0007669"/>
    <property type="project" value="UniProtKB-SubCell"/>
</dbReference>
<evidence type="ECO:0000256" key="8">
    <source>
        <dbReference type="ARBA" id="ARBA00023173"/>
    </source>
</evidence>
<dbReference type="eggNOG" id="KOG3644">
    <property type="taxonomic scope" value="Eukaryota"/>
</dbReference>
<evidence type="ECO:0000256" key="4">
    <source>
        <dbReference type="ARBA" id="ARBA00022475"/>
    </source>
</evidence>
<proteinExistence type="predicted"/>
<evidence type="ECO:0000259" key="16">
    <source>
        <dbReference type="PROSITE" id="PS51034"/>
    </source>
</evidence>
<dbReference type="Pfam" id="PF00084">
    <property type="entry name" value="Sushi"/>
    <property type="match status" value="2"/>
</dbReference>
<dbReference type="GO" id="GO:0034707">
    <property type="term" value="C:chloride channel complex"/>
    <property type="evidence" value="ECO:0007669"/>
    <property type="project" value="UniProtKB-KW"/>
</dbReference>
<dbReference type="Pfam" id="PF00059">
    <property type="entry name" value="Lectin_C"/>
    <property type="match status" value="2"/>
</dbReference>
<comment type="caution">
    <text evidence="11">Lacks conserved residue(s) required for the propagation of feature annotation.</text>
</comment>
<keyword evidence="9" id="KW-0868">Chloride</keyword>
<dbReference type="InterPro" id="IPR000884">
    <property type="entry name" value="TSP1_rpt"/>
</dbReference>
<dbReference type="SMART" id="SM00034">
    <property type="entry name" value="CLECT"/>
    <property type="match status" value="1"/>
</dbReference>
<dbReference type="PROSITE" id="PS51034">
    <property type="entry name" value="ZP_2"/>
    <property type="match status" value="1"/>
</dbReference>
<evidence type="ECO:0000256" key="6">
    <source>
        <dbReference type="ARBA" id="ARBA00023065"/>
    </source>
</evidence>
<dbReference type="InterPro" id="IPR001507">
    <property type="entry name" value="ZP_dom"/>
</dbReference>
<dbReference type="InterPro" id="IPR042235">
    <property type="entry name" value="ZP-C_dom"/>
</dbReference>
<feature type="domain" description="Sushi" evidence="15">
    <location>
        <begin position="727"/>
        <end position="783"/>
    </location>
</feature>
<dbReference type="PANTHER" id="PTHR14002">
    <property type="entry name" value="ENDOGLIN/TGF-BETA RECEPTOR TYPE III"/>
    <property type="match status" value="1"/>
</dbReference>
<evidence type="ECO:0000256" key="1">
    <source>
        <dbReference type="ARBA" id="ARBA00004141"/>
    </source>
</evidence>
<dbReference type="GO" id="GO:0005254">
    <property type="term" value="F:chloride channel activity"/>
    <property type="evidence" value="ECO:0007669"/>
    <property type="project" value="UniProtKB-KW"/>
</dbReference>
<dbReference type="Gene3D" id="2.60.40.3210">
    <property type="entry name" value="Zona pellucida, ZP-N domain"/>
    <property type="match status" value="1"/>
</dbReference>
<dbReference type="InterPro" id="IPR036734">
    <property type="entry name" value="Neur_chan_lig-bd_sf"/>
</dbReference>
<dbReference type="InterPro" id="IPR000436">
    <property type="entry name" value="Sushi_SCR_CCP_dom"/>
</dbReference>
<dbReference type="Gene3D" id="1.20.58.390">
    <property type="entry name" value="Neurotransmitter-gated ion-channel transmembrane domain"/>
    <property type="match status" value="2"/>
</dbReference>
<comment type="subcellular location">
    <subcellularLocation>
        <location evidence="2">Cell membrane</location>
    </subcellularLocation>
    <subcellularLocation>
        <location evidence="1">Membrane</location>
        <topology evidence="1">Multi-pass membrane protein</topology>
    </subcellularLocation>
</comment>
<dbReference type="PROSITE" id="PS50092">
    <property type="entry name" value="TSP1"/>
    <property type="match status" value="1"/>
</dbReference>
<evidence type="ECO:0000256" key="3">
    <source>
        <dbReference type="ARBA" id="ARBA00022448"/>
    </source>
</evidence>
<keyword evidence="6" id="KW-0406">Ion transport</keyword>
<keyword evidence="5" id="KW-0732">Signal</keyword>
<sequence>MPKDDATNTFLAGLRNDRRWLGFTDVISENQWMLEDGRTLTSSVYSNWAPSEPDGGLIENCASYPGTPYGSIWIDIACSREIGFICQAVQCPSLAAPTNGNVTSVSLYLGEARFSCDVGYVMSGSSPLTCQADGTWSGDAPTCVVNGTWTQWGRWSGCDSQCGFGTKTRRRVCMTYLPELSGSCPGQVQETVLCYDTSLCYDGGADGAKNISINVEYSLSWLDGRLAGLTQSWVPVPANSIWSPPVAFGRTVRRAIATSEDDNWMWFDPRGLVVLKISRQLSVNCVTNMAMYPLDTQVCTVALLGYNGVKLRLQPSTNKITAPVKSDATGVVSQFTLIGVEGRSAVQSFIGNDTGCTLFEQMCDYLSEPCMTSLLDCTKETCRDCSVIVGKCFHQFHFCEQKLNDTNSFDVLEVSIQLRRILWRYLLDDYLPSVVIVASSYLQTWLPVVQADVTGRVTLGAMAILSMVKQWYETGRMPWEQREIRSEQRARELNPPIQIPRPGLIDSSSSPKVIKPQPRNAPASAEPVYIPRARMHTPGYLRWHQVKDKEWVVVIKSEKQSQNNDSALEASPKTDGHDMFQAITASEKQTISQTGRAYHGGCRATYVSFDGVCYKDFRLLMTYDEAREICARQRGVLAMPKDNATNTFLSGLRNGKRWLGFTDVINENQWMLEDGRTLTSSVYSNWAPSEPGGGNLENCASYSETQHGSVWVDEECSGNLGFICQAVYCPSLAAPTNGTVTPLNRYLNKAWFRCNGGYVMSGTSPLTCQADGTWSGDAPTCTQDGDVGAKNISISVEYSLSWLDGRLAGLTQSWVPVSSSLIWSPPVAFGRTVRRAIATSEEDDGMWFDPRGLVVLKMSRQLSVNCISHLAMYPLDTQVCTVALLAYNGVKLRLQPSTNTITAPVKSDATGVVSQFTLIGVEGRTAVRSFIGNDTGCTLFEQICDYLSEPCMTSLPDCTKETCGDCSVIVGNCFHQFHFCEQNLNDTNSFDVLEVHIQLRRILWRYLLNNYLPSVVIVASSYLQTWLPVVQSGITARVTLGAMAILAMAKQWELTGRMPWVEEPRAIDIWMLGCLAFVTAFLLETSALHFIYTRIQEKEQREIRSEQRARELNPPIQIPRPGLIDSSSSPKEIKPQPRNAPASAEPVYIPRARMHTPGYLRWHQVKDKEWVVVIKSEKKTQNNDSASEASPNTDGHAMVNKDSHDEQGAIVSYTPNPSTINSTYDHVAFDIRAFGPRAEEKAGRLATKIDSFARVIFPVAFVILSAAYWVTYRANMENIHADVLSRVFLFLCVLALSASTSCTNDYMELSIPVDELTDITLNDLHWEPDQNCGATTNGTHYLFRTGLYGCGTQVTFESTSVIFDNAINIRVTHMSDDVITRKGDIRITSKCEYQRHQWVHATFLPIPFGLNFTEEGFGQLKILFTMFPTEEYQTPYRANEFPIRRNLGEQIYLQLEVHGHGQNLAVLALNCKATMSPEPNDTVQYPLINDGCASDETVDFYTIDDPAKERFGFEAFRFVQEVDTVYVHCEVMVCNAADPGSRCEQGCVTRRKRAPDENVDMIGRHMIFLGPIILDEKESTAAPSSASRAMLAAGGGLMAVSVVVTVTVIWVKKFGCTFGRLGYQGLRG</sequence>
<evidence type="ECO:0000259" key="15">
    <source>
        <dbReference type="PROSITE" id="PS50923"/>
    </source>
</evidence>
<dbReference type="InterPro" id="IPR055355">
    <property type="entry name" value="ZP-C"/>
</dbReference>
<dbReference type="Pfam" id="PF02932">
    <property type="entry name" value="Neur_chan_memb"/>
    <property type="match status" value="1"/>
</dbReference>
<dbReference type="InterPro" id="IPR001304">
    <property type="entry name" value="C-type_lectin-like"/>
</dbReference>
<evidence type="ECO:0000256" key="9">
    <source>
        <dbReference type="ARBA" id="ARBA00023214"/>
    </source>
</evidence>
<dbReference type="FunFam" id="2.60.40.3210:FF:000016">
    <property type="entry name" value="Uncharacterized protein"/>
    <property type="match status" value="1"/>
</dbReference>
<feature type="transmembrane region" description="Helical" evidence="13">
    <location>
        <begin position="1589"/>
        <end position="1611"/>
    </location>
</feature>
<accession>C3ZNU7</accession>
<dbReference type="EMBL" id="GG666653">
    <property type="protein sequence ID" value="EEN45829.1"/>
    <property type="molecule type" value="Genomic_DNA"/>
</dbReference>
<dbReference type="InterPro" id="IPR036383">
    <property type="entry name" value="TSP1_rpt_sf"/>
</dbReference>
<dbReference type="SUPFAM" id="SSF82895">
    <property type="entry name" value="TSP-1 type 1 repeat"/>
    <property type="match status" value="1"/>
</dbReference>
<feature type="disulfide bond" evidence="11">
    <location>
        <begin position="754"/>
        <end position="781"/>
    </location>
</feature>
<evidence type="ECO:0000256" key="2">
    <source>
        <dbReference type="ARBA" id="ARBA00004236"/>
    </source>
</evidence>
<feature type="domain" description="ZP" evidence="16">
    <location>
        <begin position="1301"/>
        <end position="1550"/>
    </location>
</feature>
<feature type="region of interest" description="Disordered" evidence="12">
    <location>
        <begin position="490"/>
        <end position="525"/>
    </location>
</feature>
<dbReference type="Pfam" id="PF00100">
    <property type="entry name" value="Zona_pellucida"/>
    <property type="match status" value="1"/>
</dbReference>
<keyword evidence="13" id="KW-0812">Transmembrane</keyword>
<keyword evidence="4" id="KW-1003">Cell membrane</keyword>
<organism>
    <name type="scientific">Branchiostoma floridae</name>
    <name type="common">Florida lancelet</name>
    <name type="synonym">Amphioxus</name>
    <dbReference type="NCBI Taxonomy" id="7739"/>
    <lineage>
        <taxon>Eukaryota</taxon>
        <taxon>Metazoa</taxon>
        <taxon>Chordata</taxon>
        <taxon>Cephalochordata</taxon>
        <taxon>Leptocardii</taxon>
        <taxon>Amphioxiformes</taxon>
        <taxon>Branchiostomatidae</taxon>
        <taxon>Branchiostoma</taxon>
    </lineage>
</organism>
<dbReference type="InterPro" id="IPR016186">
    <property type="entry name" value="C-type_lectin-like/link_sf"/>
</dbReference>
<feature type="compositionally biased region" description="Polar residues" evidence="12">
    <location>
        <begin position="1182"/>
        <end position="1193"/>
    </location>
</feature>
<dbReference type="SUPFAM" id="SSF63712">
    <property type="entry name" value="Nicotinic receptor ligand binding domain-like"/>
    <property type="match status" value="2"/>
</dbReference>
<keyword evidence="13" id="KW-0472">Membrane</keyword>
<dbReference type="CDD" id="cd00037">
    <property type="entry name" value="CLECT"/>
    <property type="match status" value="2"/>
</dbReference>
<evidence type="ECO:0000256" key="13">
    <source>
        <dbReference type="SAM" id="Phobius"/>
    </source>
</evidence>
<keyword evidence="10" id="KW-0407">Ion channel</keyword>
<protein>
    <recommendedName>
        <fullName evidence="18">ZP domain-containing protein</fullName>
    </recommendedName>
</protein>
<dbReference type="Gene3D" id="2.10.70.10">
    <property type="entry name" value="Complement Module, domain 1"/>
    <property type="match status" value="2"/>
</dbReference>
<feature type="disulfide bond" evidence="11">
    <location>
        <begin position="116"/>
        <end position="143"/>
    </location>
</feature>
<dbReference type="InParanoid" id="C3ZNU7"/>
<evidence type="ECO:0008006" key="18">
    <source>
        <dbReference type="Google" id="ProtNLM"/>
    </source>
</evidence>
<dbReference type="Gene3D" id="2.20.100.10">
    <property type="entry name" value="Thrombospondin type-1 (TSP1) repeat"/>
    <property type="match status" value="1"/>
</dbReference>
<dbReference type="InterPro" id="IPR055356">
    <property type="entry name" value="ZP-N"/>
</dbReference>
<feature type="region of interest" description="Disordered" evidence="12">
    <location>
        <begin position="1176"/>
        <end position="1200"/>
    </location>
</feature>
<dbReference type="PANTHER" id="PTHR14002:SF43">
    <property type="entry name" value="DELTA-LIKE PROTEIN"/>
    <property type="match status" value="1"/>
</dbReference>
<dbReference type="PROSITE" id="PS00615">
    <property type="entry name" value="C_TYPE_LECTIN_1"/>
    <property type="match status" value="2"/>
</dbReference>
<keyword evidence="13" id="KW-1133">Transmembrane helix</keyword>
<dbReference type="SMART" id="SM00241">
    <property type="entry name" value="ZP"/>
    <property type="match status" value="1"/>
</dbReference>
<dbReference type="SUPFAM" id="SSF56436">
    <property type="entry name" value="C-type lectin-like"/>
    <property type="match status" value="2"/>
</dbReference>
<evidence type="ECO:0000313" key="17">
    <source>
        <dbReference type="EMBL" id="EEN45829.1"/>
    </source>
</evidence>
<gene>
    <name evidence="17" type="ORF">BRAFLDRAFT_90506</name>
</gene>
<keyword evidence="8" id="KW-0869">Chloride channel</keyword>
<dbReference type="InterPro" id="IPR036719">
    <property type="entry name" value="Neuro-gated_channel_TM_sf"/>
</dbReference>
<dbReference type="InterPro" id="IPR006028">
    <property type="entry name" value="GABAA/Glycine_rcpt"/>
</dbReference>
<dbReference type="InterPro" id="IPR006029">
    <property type="entry name" value="Neurotrans-gated_channel_TM"/>
</dbReference>
<feature type="region of interest" description="Disordered" evidence="12">
    <location>
        <begin position="1105"/>
        <end position="1145"/>
    </location>
</feature>
<dbReference type="PROSITE" id="PS50041">
    <property type="entry name" value="C_TYPE_LECTIN_2"/>
    <property type="match status" value="2"/>
</dbReference>
<dbReference type="InterPro" id="IPR006202">
    <property type="entry name" value="Neur_chan_lig-bd"/>
</dbReference>
<dbReference type="SUPFAM" id="SSF57535">
    <property type="entry name" value="Complement control module/SCR domain"/>
    <property type="match status" value="2"/>
</dbReference>
<dbReference type="InterPro" id="IPR035976">
    <property type="entry name" value="Sushi/SCR/CCP_sf"/>
</dbReference>
<dbReference type="InterPro" id="IPR018378">
    <property type="entry name" value="C-type_lectin_CS"/>
</dbReference>
<dbReference type="GO" id="GO:0004888">
    <property type="term" value="F:transmembrane signaling receptor activity"/>
    <property type="evidence" value="ECO:0007669"/>
    <property type="project" value="InterPro"/>
</dbReference>
<dbReference type="CDD" id="cd00033">
    <property type="entry name" value="CCP"/>
    <property type="match status" value="2"/>
</dbReference>
<feature type="domain" description="Sushi" evidence="15">
    <location>
        <begin position="89"/>
        <end position="145"/>
    </location>
</feature>
<dbReference type="Pfam" id="PF23344">
    <property type="entry name" value="ZP-N"/>
    <property type="match status" value="1"/>
</dbReference>
<keyword evidence="7 11" id="KW-1015">Disulfide bond</keyword>
<feature type="transmembrane region" description="Helical" evidence="13">
    <location>
        <begin position="1069"/>
        <end position="1092"/>
    </location>
</feature>
<dbReference type="InterPro" id="IPR038050">
    <property type="entry name" value="Neuro_actylchol_rec"/>
</dbReference>
<dbReference type="Gene3D" id="3.10.100.10">
    <property type="entry name" value="Mannose-Binding Protein A, subunit A"/>
    <property type="match status" value="2"/>
</dbReference>
<dbReference type="PROSITE" id="PS50923">
    <property type="entry name" value="SUSHI"/>
    <property type="match status" value="2"/>
</dbReference>
<dbReference type="InterPro" id="IPR016187">
    <property type="entry name" value="CTDL_fold"/>
</dbReference>
<keyword evidence="3" id="KW-0813">Transport</keyword>
<keyword evidence="11" id="KW-0768">Sushi</keyword>
<name>C3ZNU7_BRAFL</name>